<dbReference type="AlphaFoldDB" id="A0A4Q1CBE7"/>
<evidence type="ECO:0008006" key="4">
    <source>
        <dbReference type="Google" id="ProtNLM"/>
    </source>
</evidence>
<accession>A0A4Q1CBE7</accession>
<dbReference type="RefSeq" id="WP_129047602.1">
    <property type="nucleotide sequence ID" value="NZ_SDHX01000001.1"/>
</dbReference>
<name>A0A4Q1CBE7_9BACT</name>
<dbReference type="EMBL" id="SDHX01000001">
    <property type="protein sequence ID" value="RXK56236.1"/>
    <property type="molecule type" value="Genomic_DNA"/>
</dbReference>
<dbReference type="Proteomes" id="UP000290218">
    <property type="component" value="Unassembled WGS sequence"/>
</dbReference>
<organism evidence="2 3">
    <name type="scientific">Oleiharenicola lentus</name>
    <dbReference type="NCBI Taxonomy" id="2508720"/>
    <lineage>
        <taxon>Bacteria</taxon>
        <taxon>Pseudomonadati</taxon>
        <taxon>Verrucomicrobiota</taxon>
        <taxon>Opitutia</taxon>
        <taxon>Opitutales</taxon>
        <taxon>Opitutaceae</taxon>
        <taxon>Oleiharenicola</taxon>
    </lineage>
</organism>
<evidence type="ECO:0000256" key="1">
    <source>
        <dbReference type="SAM" id="SignalP"/>
    </source>
</evidence>
<comment type="caution">
    <text evidence="2">The sequence shown here is derived from an EMBL/GenBank/DDBJ whole genome shotgun (WGS) entry which is preliminary data.</text>
</comment>
<dbReference type="OrthoDB" id="194485at2"/>
<evidence type="ECO:0000313" key="2">
    <source>
        <dbReference type="EMBL" id="RXK56236.1"/>
    </source>
</evidence>
<keyword evidence="3" id="KW-1185">Reference proteome</keyword>
<proteinExistence type="predicted"/>
<keyword evidence="1" id="KW-0732">Signal</keyword>
<gene>
    <name evidence="2" type="ORF">ESB00_10285</name>
</gene>
<feature type="signal peptide" evidence="1">
    <location>
        <begin position="1"/>
        <end position="19"/>
    </location>
</feature>
<protein>
    <recommendedName>
        <fullName evidence="4">Lipocalin-like domain-containing protein</fullName>
    </recommendedName>
</protein>
<sequence>MFRLLTILLLGVMSASAVAVGSPLAGRWRLDPARSTELSPWQNYEFTLSVAGNRITLDRQLGAGRRGFADVMTVDTSLPDNVVPVNLWPDNRHLGAYIGGDRTKHVRAEWLDAGRILRLSTNLILSTQQGERPVNILSDYKLSANGAVLTLIELRSTRNRPVVYVFTRVP</sequence>
<feature type="chain" id="PRO_5020752853" description="Lipocalin-like domain-containing protein" evidence="1">
    <location>
        <begin position="20"/>
        <end position="170"/>
    </location>
</feature>
<evidence type="ECO:0000313" key="3">
    <source>
        <dbReference type="Proteomes" id="UP000290218"/>
    </source>
</evidence>
<reference evidence="2 3" key="1">
    <citation type="submission" date="2019-01" db="EMBL/GenBank/DDBJ databases">
        <title>Lacunisphaera sp. strain TWA-58.</title>
        <authorList>
            <person name="Chen W.-M."/>
        </authorList>
    </citation>
    <scope>NUCLEOTIDE SEQUENCE [LARGE SCALE GENOMIC DNA]</scope>
    <source>
        <strain evidence="2 3">TWA-58</strain>
    </source>
</reference>